<organism evidence="2">
    <name type="scientific">Burkholderia contaminans</name>
    <dbReference type="NCBI Taxonomy" id="488447"/>
    <lineage>
        <taxon>Bacteria</taxon>
        <taxon>Pseudomonadati</taxon>
        <taxon>Pseudomonadota</taxon>
        <taxon>Betaproteobacteria</taxon>
        <taxon>Burkholderiales</taxon>
        <taxon>Burkholderiaceae</taxon>
        <taxon>Burkholderia</taxon>
        <taxon>Burkholderia cepacia complex</taxon>
    </lineage>
</organism>
<gene>
    <name evidence="2" type="ORF">BCCH1_49660</name>
</gene>
<evidence type="ECO:0000313" key="2">
    <source>
        <dbReference type="EMBL" id="BBA42488.1"/>
    </source>
</evidence>
<proteinExistence type="predicted"/>
<feature type="region of interest" description="Disordered" evidence="1">
    <location>
        <begin position="60"/>
        <end position="79"/>
    </location>
</feature>
<dbReference type="EMBL" id="AP018358">
    <property type="protein sequence ID" value="BBA42488.1"/>
    <property type="molecule type" value="Genomic_DNA"/>
</dbReference>
<reference evidence="2" key="2">
    <citation type="journal article" date="2017" name="Genome Announc.">
        <title>High-Quality Draft Genome Sequence of Burkholderia contaminans CH-1, a Gram-Negative Bacterium That Metabolizes 2-Azahypoxanthine, a Plant Growth-Regulating Compound.</title>
        <authorList>
            <person name="Choi J.-H."/>
            <person name="Sugiura H."/>
            <person name="Moriuchi R."/>
            <person name="Kawagishi H."/>
            <person name="Dohra H."/>
        </authorList>
    </citation>
    <scope>NUCLEOTIDE SEQUENCE</scope>
    <source>
        <strain evidence="2">CH-1</strain>
    </source>
</reference>
<dbReference type="AlphaFoldDB" id="A0A250LD41"/>
<protein>
    <submittedName>
        <fullName evidence="2">Uncharacterized protein</fullName>
    </submittedName>
</protein>
<accession>A0A250LD41</accession>
<evidence type="ECO:0000256" key="1">
    <source>
        <dbReference type="SAM" id="MobiDB-lite"/>
    </source>
</evidence>
<name>A0A250LD41_9BURK</name>
<reference evidence="2" key="1">
    <citation type="journal article" date="2016" name="Biosci. Biotechnol. Biochem.">
        <title>Bioconversion of AHX to AOH by resting cells of Burkholderia contaminans CH-1.</title>
        <authorList>
            <person name="Choi J.H."/>
            <person name="Kikuchi A."/>
            <person name="Pumkaeo P."/>
            <person name="Hirai H."/>
            <person name="Tokuyama S."/>
            <person name="Kawagishi H."/>
        </authorList>
    </citation>
    <scope>NUCLEOTIDE SEQUENCE</scope>
    <source>
        <strain evidence="2">CH-1</strain>
    </source>
</reference>
<sequence>MSGCRRPAGYGSRRAFRASGGALRGVPYRNREARYSGSRIVCGARLGDPPAVRVGLWPARTPKTASTPGNRARAFERTRAPERAAIQRSNGCVTVPRIHPWGQTDAENA</sequence>